<dbReference type="AlphaFoldDB" id="A0AAV6U8F9"/>
<sequence>MAPWSEEPFSAEAVEAMQLRRKNAATKHLLVVLLSWPILSKCSNSCTEYYKFTRAEIRLSRVATTLSRDSSAHFRRFDLRPATAPKTWKEQKQSVKHFSPLYLREKKNKCEREIDIDARSDRK</sequence>
<evidence type="ECO:0000313" key="2">
    <source>
        <dbReference type="Proteomes" id="UP000827092"/>
    </source>
</evidence>
<name>A0AAV6U8F9_9ARAC</name>
<reference evidence="1 2" key="1">
    <citation type="journal article" date="2022" name="Nat. Ecol. Evol.">
        <title>A masculinizing supergene underlies an exaggerated male reproductive morph in a spider.</title>
        <authorList>
            <person name="Hendrickx F."/>
            <person name="De Corte Z."/>
            <person name="Sonet G."/>
            <person name="Van Belleghem S.M."/>
            <person name="Kostlbacher S."/>
            <person name="Vangestel C."/>
        </authorList>
    </citation>
    <scope>NUCLEOTIDE SEQUENCE [LARGE SCALE GENOMIC DNA]</scope>
    <source>
        <strain evidence="1">W744_W776</strain>
    </source>
</reference>
<evidence type="ECO:0000313" key="1">
    <source>
        <dbReference type="EMBL" id="KAG8180250.1"/>
    </source>
</evidence>
<dbReference type="EMBL" id="JAFNEN010000572">
    <property type="protein sequence ID" value="KAG8180250.1"/>
    <property type="molecule type" value="Genomic_DNA"/>
</dbReference>
<dbReference type="Proteomes" id="UP000827092">
    <property type="component" value="Unassembled WGS sequence"/>
</dbReference>
<comment type="caution">
    <text evidence="1">The sequence shown here is derived from an EMBL/GenBank/DDBJ whole genome shotgun (WGS) entry which is preliminary data.</text>
</comment>
<gene>
    <name evidence="1" type="ORF">JTE90_011165</name>
</gene>
<accession>A0AAV6U8F9</accession>
<proteinExistence type="predicted"/>
<keyword evidence="2" id="KW-1185">Reference proteome</keyword>
<protein>
    <submittedName>
        <fullName evidence="1">Uncharacterized protein</fullName>
    </submittedName>
</protein>
<organism evidence="1 2">
    <name type="scientific">Oedothorax gibbosus</name>
    <dbReference type="NCBI Taxonomy" id="931172"/>
    <lineage>
        <taxon>Eukaryota</taxon>
        <taxon>Metazoa</taxon>
        <taxon>Ecdysozoa</taxon>
        <taxon>Arthropoda</taxon>
        <taxon>Chelicerata</taxon>
        <taxon>Arachnida</taxon>
        <taxon>Araneae</taxon>
        <taxon>Araneomorphae</taxon>
        <taxon>Entelegynae</taxon>
        <taxon>Araneoidea</taxon>
        <taxon>Linyphiidae</taxon>
        <taxon>Erigoninae</taxon>
        <taxon>Oedothorax</taxon>
    </lineage>
</organism>